<dbReference type="EMBL" id="CAKOGL010000031">
    <property type="protein sequence ID" value="CAH2108527.1"/>
    <property type="molecule type" value="Genomic_DNA"/>
</dbReference>
<reference evidence="2" key="1">
    <citation type="submission" date="2022-03" db="EMBL/GenBank/DDBJ databases">
        <authorList>
            <person name="Tunstrom K."/>
        </authorList>
    </citation>
    <scope>NUCLEOTIDE SEQUENCE</scope>
</reference>
<dbReference type="Proteomes" id="UP001153954">
    <property type="component" value="Unassembled WGS sequence"/>
</dbReference>
<evidence type="ECO:0000313" key="2">
    <source>
        <dbReference type="EMBL" id="CAH2108527.1"/>
    </source>
</evidence>
<organism evidence="2 3">
    <name type="scientific">Euphydryas editha</name>
    <name type="common">Edith's checkerspot</name>
    <dbReference type="NCBI Taxonomy" id="104508"/>
    <lineage>
        <taxon>Eukaryota</taxon>
        <taxon>Metazoa</taxon>
        <taxon>Ecdysozoa</taxon>
        <taxon>Arthropoda</taxon>
        <taxon>Hexapoda</taxon>
        <taxon>Insecta</taxon>
        <taxon>Pterygota</taxon>
        <taxon>Neoptera</taxon>
        <taxon>Endopterygota</taxon>
        <taxon>Lepidoptera</taxon>
        <taxon>Glossata</taxon>
        <taxon>Ditrysia</taxon>
        <taxon>Papilionoidea</taxon>
        <taxon>Nymphalidae</taxon>
        <taxon>Nymphalinae</taxon>
        <taxon>Euphydryas</taxon>
    </lineage>
</organism>
<name>A0AAU9V9P9_EUPED</name>
<protein>
    <submittedName>
        <fullName evidence="2">Uncharacterized protein</fullName>
    </submittedName>
</protein>
<dbReference type="AlphaFoldDB" id="A0AAU9V9P9"/>
<proteinExistence type="predicted"/>
<keyword evidence="3" id="KW-1185">Reference proteome</keyword>
<sequence length="93" mass="10960">MKIQDENRRNYDKKRKESSKYKCGDKVAIKRTQFGTGLKLKPKYLGPYKVVKVKRNDRYDVEKIYSSDDGPVRTSSSADYMKRWPGGELEYNE</sequence>
<gene>
    <name evidence="2" type="ORF">EEDITHA_LOCUS22455</name>
</gene>
<evidence type="ECO:0000313" key="3">
    <source>
        <dbReference type="Proteomes" id="UP001153954"/>
    </source>
</evidence>
<feature type="region of interest" description="Disordered" evidence="1">
    <location>
        <begin position="66"/>
        <end position="93"/>
    </location>
</feature>
<comment type="caution">
    <text evidence="2">The sequence shown here is derived from an EMBL/GenBank/DDBJ whole genome shotgun (WGS) entry which is preliminary data.</text>
</comment>
<accession>A0AAU9V9P9</accession>
<evidence type="ECO:0000256" key="1">
    <source>
        <dbReference type="SAM" id="MobiDB-lite"/>
    </source>
</evidence>